<dbReference type="AlphaFoldDB" id="A0A4S1E359"/>
<dbReference type="SUPFAM" id="SSF53756">
    <property type="entry name" value="UDP-Glycosyltransferase/glycogen phosphorylase"/>
    <property type="match status" value="1"/>
</dbReference>
<comment type="caution">
    <text evidence="2">The sequence shown here is derived from an EMBL/GenBank/DDBJ whole genome shotgun (WGS) entry which is preliminary data.</text>
</comment>
<evidence type="ECO:0000313" key="2">
    <source>
        <dbReference type="EMBL" id="TGV04438.1"/>
    </source>
</evidence>
<sequence>MKTIVYIGNKMNDDKKSNLSSIDLLSTLFTKNGFQVYSASHKSNIFIRLIHMLWTCFKFRNKADYVLIDTYSTLNFYYAYFVSSLCRIFKMKYIPILHGGNLPYRLITTPSLSRAIFNNAYINIAPNLYIESKFEASGYTNINCIPNSIELNNYVFKERTFDKVKLLWVRSFSKIYNPLLAIKVLKGLKDINIDAELCMVGPDNDGSMQEAMNYAKELKVEVIFTGKLSKQEWIEKSKDYNIFINTTHFDNMPVSVIEAMALGLPVISTNVGGIPYLIEDSLTGILVEPNSEKVFIKAIQGLLNSPKESNVMAINARKKVEQLDWNIIKNQWNKVLK</sequence>
<gene>
    <name evidence="2" type="ORF">EM932_02630</name>
</gene>
<evidence type="ECO:0000259" key="1">
    <source>
        <dbReference type="Pfam" id="PF00534"/>
    </source>
</evidence>
<dbReference type="Gene3D" id="3.40.50.2000">
    <property type="entry name" value="Glycogen Phosphorylase B"/>
    <property type="match status" value="2"/>
</dbReference>
<dbReference type="PANTHER" id="PTHR12526:SF630">
    <property type="entry name" value="GLYCOSYLTRANSFERASE"/>
    <property type="match status" value="1"/>
</dbReference>
<reference evidence="2 3" key="1">
    <citation type="submission" date="2019-04" db="EMBL/GenBank/DDBJ databases">
        <authorList>
            <person name="Liu A."/>
        </authorList>
    </citation>
    <scope>NUCLEOTIDE SEQUENCE [LARGE SCALE GENOMIC DNA]</scope>
    <source>
        <strain evidence="2 3">RZ03</strain>
    </source>
</reference>
<dbReference type="RefSeq" id="WP_135875201.1">
    <property type="nucleotide sequence ID" value="NZ_SRSO01000002.1"/>
</dbReference>
<dbReference type="GO" id="GO:0016757">
    <property type="term" value="F:glycosyltransferase activity"/>
    <property type="evidence" value="ECO:0007669"/>
    <property type="project" value="InterPro"/>
</dbReference>
<dbReference type="CDD" id="cd03801">
    <property type="entry name" value="GT4_PimA-like"/>
    <property type="match status" value="1"/>
</dbReference>
<accession>A0A4S1E359</accession>
<dbReference type="Proteomes" id="UP000307602">
    <property type="component" value="Unassembled WGS sequence"/>
</dbReference>
<feature type="domain" description="Glycosyl transferase family 1" evidence="1">
    <location>
        <begin position="162"/>
        <end position="318"/>
    </location>
</feature>
<dbReference type="PANTHER" id="PTHR12526">
    <property type="entry name" value="GLYCOSYLTRANSFERASE"/>
    <property type="match status" value="1"/>
</dbReference>
<dbReference type="Pfam" id="PF00534">
    <property type="entry name" value="Glycos_transf_1"/>
    <property type="match status" value="1"/>
</dbReference>
<proteinExistence type="predicted"/>
<dbReference type="InterPro" id="IPR001296">
    <property type="entry name" value="Glyco_trans_1"/>
</dbReference>
<keyword evidence="3" id="KW-1185">Reference proteome</keyword>
<evidence type="ECO:0000313" key="3">
    <source>
        <dbReference type="Proteomes" id="UP000307602"/>
    </source>
</evidence>
<protein>
    <submittedName>
        <fullName evidence="2">Glycosyltransferase</fullName>
    </submittedName>
</protein>
<dbReference type="OrthoDB" id="139410at2"/>
<keyword evidence="2" id="KW-0808">Transferase</keyword>
<organism evidence="2 3">
    <name type="scientific">Flavivirga rizhaonensis</name>
    <dbReference type="NCBI Taxonomy" id="2559571"/>
    <lineage>
        <taxon>Bacteria</taxon>
        <taxon>Pseudomonadati</taxon>
        <taxon>Bacteroidota</taxon>
        <taxon>Flavobacteriia</taxon>
        <taxon>Flavobacteriales</taxon>
        <taxon>Flavobacteriaceae</taxon>
        <taxon>Flavivirga</taxon>
    </lineage>
</organism>
<name>A0A4S1E359_9FLAO</name>
<dbReference type="EMBL" id="SRSO01000002">
    <property type="protein sequence ID" value="TGV04438.1"/>
    <property type="molecule type" value="Genomic_DNA"/>
</dbReference>